<gene>
    <name evidence="2" type="ORF">SAMN05444285_10691</name>
</gene>
<protein>
    <submittedName>
        <fullName evidence="2">Uncharacterized protein</fullName>
    </submittedName>
</protein>
<dbReference type="OrthoDB" id="1496087at2"/>
<name>A0A1I0C0A8_9BACT</name>
<evidence type="ECO:0000313" key="2">
    <source>
        <dbReference type="EMBL" id="SET12394.1"/>
    </source>
</evidence>
<dbReference type="Proteomes" id="UP000181981">
    <property type="component" value="Unassembled WGS sequence"/>
</dbReference>
<proteinExistence type="predicted"/>
<reference evidence="2 3" key="1">
    <citation type="submission" date="2016-10" db="EMBL/GenBank/DDBJ databases">
        <authorList>
            <person name="de Groot N.N."/>
        </authorList>
    </citation>
    <scope>NUCLEOTIDE SEQUENCE [LARGE SCALE GENOMIC DNA]</scope>
    <source>
        <strain evidence="2 3">DSM 25947</strain>
    </source>
</reference>
<sequence length="92" mass="10325">METKSKNISLKAILIIIAIGIWVIIFQNAGIIPTNQNVRVINSVDAYVSGSVDVDNTVDINIHEINGHRDVFFNNPRRGEKNKYYVLPVSTE</sequence>
<organism evidence="2 3">
    <name type="scientific">Draconibacterium orientale</name>
    <dbReference type="NCBI Taxonomy" id="1168034"/>
    <lineage>
        <taxon>Bacteria</taxon>
        <taxon>Pseudomonadati</taxon>
        <taxon>Bacteroidota</taxon>
        <taxon>Bacteroidia</taxon>
        <taxon>Marinilabiliales</taxon>
        <taxon>Prolixibacteraceae</taxon>
        <taxon>Draconibacterium</taxon>
    </lineage>
</organism>
<evidence type="ECO:0000256" key="1">
    <source>
        <dbReference type="SAM" id="Phobius"/>
    </source>
</evidence>
<evidence type="ECO:0000313" key="3">
    <source>
        <dbReference type="Proteomes" id="UP000181981"/>
    </source>
</evidence>
<keyword evidence="1" id="KW-1133">Transmembrane helix</keyword>
<keyword evidence="1" id="KW-0472">Membrane</keyword>
<dbReference type="RefSeq" id="WP_038554567.1">
    <property type="nucleotide sequence ID" value="NZ_FOHT01000006.1"/>
</dbReference>
<dbReference type="EMBL" id="FOHT01000006">
    <property type="protein sequence ID" value="SET12394.1"/>
    <property type="molecule type" value="Genomic_DNA"/>
</dbReference>
<dbReference type="AlphaFoldDB" id="A0A1I0C0A8"/>
<feature type="transmembrane region" description="Helical" evidence="1">
    <location>
        <begin position="12"/>
        <end position="32"/>
    </location>
</feature>
<accession>A0A1I0C0A8</accession>
<keyword evidence="1" id="KW-0812">Transmembrane</keyword>